<dbReference type="NCBIfam" id="TIGR00745">
    <property type="entry name" value="apbA_panE"/>
    <property type="match status" value="1"/>
</dbReference>
<feature type="domain" description="Ketopantoate reductase N-terminal" evidence="7">
    <location>
        <begin position="40"/>
        <end position="213"/>
    </location>
</feature>
<keyword evidence="3" id="KW-0521">NADP</keyword>
<dbReference type="EMBL" id="ML975169">
    <property type="protein sequence ID" value="KAF1809869.1"/>
    <property type="molecule type" value="Genomic_DNA"/>
</dbReference>
<dbReference type="GO" id="GO:0015940">
    <property type="term" value="P:pantothenate biosynthetic process"/>
    <property type="evidence" value="ECO:0007669"/>
    <property type="project" value="InterPro"/>
</dbReference>
<organism evidence="9">
    <name type="scientific">Eremomyces bilateralis CBS 781.70</name>
    <dbReference type="NCBI Taxonomy" id="1392243"/>
    <lineage>
        <taxon>Eukaryota</taxon>
        <taxon>Fungi</taxon>
        <taxon>Dikarya</taxon>
        <taxon>Ascomycota</taxon>
        <taxon>Pezizomycotina</taxon>
        <taxon>Dothideomycetes</taxon>
        <taxon>Dothideomycetes incertae sedis</taxon>
        <taxon>Eremomycetales</taxon>
        <taxon>Eremomycetaceae</taxon>
        <taxon>Eremomyces</taxon>
    </lineage>
</organism>
<evidence type="ECO:0000259" key="8">
    <source>
        <dbReference type="Pfam" id="PF08546"/>
    </source>
</evidence>
<dbReference type="EC" id="1.1.1.169" evidence="2"/>
<dbReference type="Pfam" id="PF08546">
    <property type="entry name" value="ApbA_C"/>
    <property type="match status" value="1"/>
</dbReference>
<evidence type="ECO:0000256" key="1">
    <source>
        <dbReference type="ARBA" id="ARBA00007870"/>
    </source>
</evidence>
<sequence length="396" mass="43866">MSRSFASRNEPDTSPEEEHIEEHARIAQQYGEEEVTNKRIHILGIGSIGKLVAHTLRGLPSPPPISLLLHRRGLIESWKAQGEAINVTTRGTTESRRGFDIELAVPPVVSHGQVVAHQDEESDSEWIDNLVLTVKANSTFSALMSVKHRLRRESTILFLQNGMGIVEEVKERVFPDPESRPHFVLGITSHGVRAEGDWTVTHAGYGTTVLGLVKRDDGDRSYPPTAKYLIRTFLRAPVLAAVASSPTELLQIQLEKLVVNSVINPMTALLDCRNGALKHNFDVTRAMRLLIAEACVVIRALPELQGIPDIASRFSAERLETMVVAVADRTKENMSSMLVDVRAGRNPETPYINGYLVKRGEELGIQCVIQYFVKALVEAKQNMILQEINQGIPLVG</sequence>
<dbReference type="Proteomes" id="UP000504638">
    <property type="component" value="Unplaced"/>
</dbReference>
<dbReference type="GeneID" id="54418252"/>
<gene>
    <name evidence="9 11" type="ORF">P152DRAFT_440862</name>
</gene>
<dbReference type="GO" id="GO:0050661">
    <property type="term" value="F:NADP binding"/>
    <property type="evidence" value="ECO:0007669"/>
    <property type="project" value="TreeGrafter"/>
</dbReference>
<evidence type="ECO:0000313" key="9">
    <source>
        <dbReference type="EMBL" id="KAF1809869.1"/>
    </source>
</evidence>
<reference evidence="11" key="3">
    <citation type="submission" date="2025-04" db="UniProtKB">
        <authorList>
            <consortium name="RefSeq"/>
        </authorList>
    </citation>
    <scope>IDENTIFICATION</scope>
    <source>
        <strain evidence="11">CBS 781.70</strain>
    </source>
</reference>
<dbReference type="PANTHER" id="PTHR43765:SF2">
    <property type="entry name" value="2-DEHYDROPANTOATE 2-REDUCTASE"/>
    <property type="match status" value="1"/>
</dbReference>
<dbReference type="GO" id="GO:0008677">
    <property type="term" value="F:2-dehydropantoate 2-reductase activity"/>
    <property type="evidence" value="ECO:0007669"/>
    <property type="project" value="UniProtKB-EC"/>
</dbReference>
<dbReference type="InterPro" id="IPR013752">
    <property type="entry name" value="KPA_reductase"/>
</dbReference>
<name>A0A6G1FW69_9PEZI</name>
<dbReference type="InterPro" id="IPR008927">
    <property type="entry name" value="6-PGluconate_DH-like_C_sf"/>
</dbReference>
<dbReference type="InterPro" id="IPR050838">
    <property type="entry name" value="Ketopantoate_reductase"/>
</dbReference>
<keyword evidence="4" id="KW-0560">Oxidoreductase</keyword>
<dbReference type="Pfam" id="PF02558">
    <property type="entry name" value="ApbA"/>
    <property type="match status" value="1"/>
</dbReference>
<evidence type="ECO:0000256" key="3">
    <source>
        <dbReference type="ARBA" id="ARBA00022857"/>
    </source>
</evidence>
<dbReference type="PANTHER" id="PTHR43765">
    <property type="entry name" value="2-DEHYDROPANTOATE 2-REDUCTASE-RELATED"/>
    <property type="match status" value="1"/>
</dbReference>
<dbReference type="Gene3D" id="3.40.50.720">
    <property type="entry name" value="NAD(P)-binding Rossmann-like Domain"/>
    <property type="match status" value="1"/>
</dbReference>
<evidence type="ECO:0000256" key="2">
    <source>
        <dbReference type="ARBA" id="ARBA00013014"/>
    </source>
</evidence>
<dbReference type="RefSeq" id="XP_033531500.1">
    <property type="nucleotide sequence ID" value="XM_033677682.1"/>
</dbReference>
<feature type="domain" description="Ketopantoate reductase C-terminal" evidence="8">
    <location>
        <begin position="249"/>
        <end position="381"/>
    </location>
</feature>
<protein>
    <recommendedName>
        <fullName evidence="2">2-dehydropantoate 2-reductase</fullName>
        <ecNumber evidence="2">1.1.1.169</ecNumber>
    </recommendedName>
    <alternativeName>
        <fullName evidence="5">Ketopantoate reductase</fullName>
    </alternativeName>
</protein>
<evidence type="ECO:0000313" key="10">
    <source>
        <dbReference type="Proteomes" id="UP000504638"/>
    </source>
</evidence>
<keyword evidence="10" id="KW-1185">Reference proteome</keyword>
<evidence type="ECO:0000256" key="4">
    <source>
        <dbReference type="ARBA" id="ARBA00023002"/>
    </source>
</evidence>
<reference evidence="11" key="2">
    <citation type="submission" date="2020-04" db="EMBL/GenBank/DDBJ databases">
        <authorList>
            <consortium name="NCBI Genome Project"/>
        </authorList>
    </citation>
    <scope>NUCLEOTIDE SEQUENCE</scope>
    <source>
        <strain evidence="11">CBS 781.70</strain>
    </source>
</reference>
<comment type="similarity">
    <text evidence="1">Belongs to the ketopantoate reductase family.</text>
</comment>
<dbReference type="InterPro" id="IPR013332">
    <property type="entry name" value="KPR_N"/>
</dbReference>
<evidence type="ECO:0000256" key="6">
    <source>
        <dbReference type="SAM" id="MobiDB-lite"/>
    </source>
</evidence>
<evidence type="ECO:0000256" key="5">
    <source>
        <dbReference type="ARBA" id="ARBA00032024"/>
    </source>
</evidence>
<dbReference type="InterPro" id="IPR003710">
    <property type="entry name" value="ApbA"/>
</dbReference>
<dbReference type="SUPFAM" id="SSF51735">
    <property type="entry name" value="NAD(P)-binding Rossmann-fold domains"/>
    <property type="match status" value="1"/>
</dbReference>
<dbReference type="OrthoDB" id="73846at2759"/>
<proteinExistence type="inferred from homology"/>
<dbReference type="InterPro" id="IPR036291">
    <property type="entry name" value="NAD(P)-bd_dom_sf"/>
</dbReference>
<dbReference type="SUPFAM" id="SSF48179">
    <property type="entry name" value="6-phosphogluconate dehydrogenase C-terminal domain-like"/>
    <property type="match status" value="1"/>
</dbReference>
<dbReference type="Gene3D" id="1.10.1040.10">
    <property type="entry name" value="N-(1-d-carboxylethyl)-l-norvaline Dehydrogenase, domain 2"/>
    <property type="match status" value="1"/>
</dbReference>
<dbReference type="InterPro" id="IPR013328">
    <property type="entry name" value="6PGD_dom2"/>
</dbReference>
<dbReference type="GO" id="GO:0005739">
    <property type="term" value="C:mitochondrion"/>
    <property type="evidence" value="ECO:0007669"/>
    <property type="project" value="TreeGrafter"/>
</dbReference>
<feature type="region of interest" description="Disordered" evidence="6">
    <location>
        <begin position="1"/>
        <end position="21"/>
    </location>
</feature>
<evidence type="ECO:0000313" key="11">
    <source>
        <dbReference type="RefSeq" id="XP_033531500.1"/>
    </source>
</evidence>
<evidence type="ECO:0000259" key="7">
    <source>
        <dbReference type="Pfam" id="PF02558"/>
    </source>
</evidence>
<reference evidence="9 11" key="1">
    <citation type="submission" date="2020-01" db="EMBL/GenBank/DDBJ databases">
        <authorList>
            <consortium name="DOE Joint Genome Institute"/>
            <person name="Haridas S."/>
            <person name="Albert R."/>
            <person name="Binder M."/>
            <person name="Bloem J."/>
            <person name="Labutti K."/>
            <person name="Salamov A."/>
            <person name="Andreopoulos B."/>
            <person name="Baker S.E."/>
            <person name="Barry K."/>
            <person name="Bills G."/>
            <person name="Bluhm B.H."/>
            <person name="Cannon C."/>
            <person name="Castanera R."/>
            <person name="Culley D.E."/>
            <person name="Daum C."/>
            <person name="Ezra D."/>
            <person name="Gonzalez J.B."/>
            <person name="Henrissat B."/>
            <person name="Kuo A."/>
            <person name="Liang C."/>
            <person name="Lipzen A."/>
            <person name="Lutzoni F."/>
            <person name="Magnuson J."/>
            <person name="Mondo S."/>
            <person name="Nolan M."/>
            <person name="Ohm R."/>
            <person name="Pangilinan J."/>
            <person name="Park H.-J."/>
            <person name="Ramirez L."/>
            <person name="Alfaro M."/>
            <person name="Sun H."/>
            <person name="Tritt A."/>
            <person name="Yoshinaga Y."/>
            <person name="Zwiers L.-H."/>
            <person name="Turgeon B.G."/>
            <person name="Goodwin S.B."/>
            <person name="Spatafora J.W."/>
            <person name="Crous P.W."/>
            <person name="Grigoriev I.V."/>
        </authorList>
    </citation>
    <scope>NUCLEOTIDE SEQUENCE</scope>
    <source>
        <strain evidence="9 11">CBS 781.70</strain>
    </source>
</reference>
<accession>A0A6G1FW69</accession>
<dbReference type="AlphaFoldDB" id="A0A6G1FW69"/>